<gene>
    <name evidence="4 6" type="primary">fliE</name>
    <name evidence="6" type="ORF">QBE54_10225</name>
</gene>
<evidence type="ECO:0000256" key="3">
    <source>
        <dbReference type="ARBA" id="ARBA00023143"/>
    </source>
</evidence>
<keyword evidence="7" id="KW-1185">Reference proteome</keyword>
<dbReference type="InterPro" id="IPR001624">
    <property type="entry name" value="FliE"/>
</dbReference>
<dbReference type="Pfam" id="PF02049">
    <property type="entry name" value="FliE"/>
    <property type="match status" value="1"/>
</dbReference>
<comment type="subcellular location">
    <subcellularLocation>
        <location evidence="1 4">Bacterial flagellum basal body</location>
    </subcellularLocation>
</comment>
<dbReference type="RefSeq" id="WP_369018097.1">
    <property type="nucleotide sequence ID" value="NZ_CP121689.1"/>
</dbReference>
<organism evidence="6 7">
    <name type="scientific">Thermatribacter velox</name>
    <dbReference type="NCBI Taxonomy" id="3039681"/>
    <lineage>
        <taxon>Bacteria</taxon>
        <taxon>Pseudomonadati</taxon>
        <taxon>Atribacterota</taxon>
        <taxon>Atribacteria</taxon>
        <taxon>Atribacterales</taxon>
        <taxon>Thermatribacteraceae</taxon>
        <taxon>Thermatribacter</taxon>
    </lineage>
</organism>
<sequence length="100" mass="10943">MVVGKVSGALQGIESREVASLKKSDKSEKSFSELVGGFLEGVNALQKEADQAIQDVVLGKEENLHQAMIALEKANLALELTVQVRNKVVEAYQEIMRMQV</sequence>
<dbReference type="PANTHER" id="PTHR34653:SF1">
    <property type="entry name" value="FLAGELLAR HOOK-BASAL BODY COMPLEX PROTEIN FLIE"/>
    <property type="match status" value="1"/>
</dbReference>
<protein>
    <recommendedName>
        <fullName evidence="4 5">Flagellar hook-basal body complex protein FliE</fullName>
    </recommendedName>
</protein>
<dbReference type="Proteomes" id="UP001461341">
    <property type="component" value="Chromosome"/>
</dbReference>
<name>A0ABZ2YAA5_9BACT</name>
<reference evidence="6 7" key="1">
    <citation type="submission" date="2023-03" db="EMBL/GenBank/DDBJ databases">
        <title>Novel Species.</title>
        <authorList>
            <person name="Ma S."/>
        </authorList>
    </citation>
    <scope>NUCLEOTIDE SEQUENCE [LARGE SCALE GENOMIC DNA]</scope>
    <source>
        <strain evidence="6 7">B11</strain>
    </source>
</reference>
<evidence type="ECO:0000313" key="6">
    <source>
        <dbReference type="EMBL" id="WZL75944.1"/>
    </source>
</evidence>
<dbReference type="HAMAP" id="MF_00724">
    <property type="entry name" value="FliE"/>
    <property type="match status" value="1"/>
</dbReference>
<comment type="similarity">
    <text evidence="2 4">Belongs to the FliE family.</text>
</comment>
<keyword evidence="6" id="KW-0969">Cilium</keyword>
<evidence type="ECO:0000313" key="7">
    <source>
        <dbReference type="Proteomes" id="UP001461341"/>
    </source>
</evidence>
<keyword evidence="6" id="KW-0966">Cell projection</keyword>
<evidence type="ECO:0000256" key="4">
    <source>
        <dbReference type="HAMAP-Rule" id="MF_00724"/>
    </source>
</evidence>
<keyword evidence="6" id="KW-0282">Flagellum</keyword>
<evidence type="ECO:0000256" key="1">
    <source>
        <dbReference type="ARBA" id="ARBA00004117"/>
    </source>
</evidence>
<keyword evidence="3 4" id="KW-0975">Bacterial flagellum</keyword>
<dbReference type="EMBL" id="CP121689">
    <property type="protein sequence ID" value="WZL75944.1"/>
    <property type="molecule type" value="Genomic_DNA"/>
</dbReference>
<proteinExistence type="inferred from homology"/>
<dbReference type="PRINTS" id="PR01006">
    <property type="entry name" value="FLGHOOKFLIE"/>
</dbReference>
<dbReference type="NCBIfam" id="TIGR00205">
    <property type="entry name" value="fliE"/>
    <property type="match status" value="1"/>
</dbReference>
<accession>A0ABZ2YAA5</accession>
<evidence type="ECO:0000256" key="5">
    <source>
        <dbReference type="NCBIfam" id="TIGR00205"/>
    </source>
</evidence>
<evidence type="ECO:0000256" key="2">
    <source>
        <dbReference type="ARBA" id="ARBA00009272"/>
    </source>
</evidence>
<dbReference type="PANTHER" id="PTHR34653">
    <property type="match status" value="1"/>
</dbReference>